<reference evidence="6 7" key="1">
    <citation type="journal article" date="2024" name="Pathogens">
        <title>Staphylococcus hsinchuensis sp. nov., Isolated from Soymilk.</title>
        <authorList>
            <person name="Wang Y.T."/>
            <person name="Lin Y.C."/>
            <person name="Hsieh Y.H."/>
            <person name="Lin Y.T."/>
            <person name="Hamada M."/>
            <person name="Chen C.C."/>
            <person name="Liou J.S."/>
            <person name="Lee A.Y."/>
            <person name="Zhang W.L."/>
            <person name="Chen Y.T."/>
            <person name="Huang C.H."/>
        </authorList>
    </citation>
    <scope>NUCLEOTIDE SEQUENCE [LARGE SCALE GENOMIC DNA]</scope>
    <source>
        <strain evidence="6 7">H164</strain>
    </source>
</reference>
<feature type="signal peptide" evidence="4">
    <location>
        <begin position="1"/>
        <end position="22"/>
    </location>
</feature>
<feature type="chain" id="PRO_5045978142" evidence="4">
    <location>
        <begin position="23"/>
        <end position="245"/>
    </location>
</feature>
<dbReference type="Proteomes" id="UP001436297">
    <property type="component" value="Chromosome"/>
</dbReference>
<dbReference type="InterPro" id="IPR023346">
    <property type="entry name" value="Lysozyme-like_dom_sf"/>
</dbReference>
<accession>A0ABZ3EER3</accession>
<keyword evidence="1" id="KW-0378">Hydrolase</keyword>
<dbReference type="RefSeq" id="WP_342610461.1">
    <property type="nucleotide sequence ID" value="NZ_CP128355.1"/>
</dbReference>
<sequence length="245" mass="25944">MKKSILASSLAVALGVTGYATQADNNEAHASESNIDKAHLAELAQSNAKELNEKPLHAGAYNYDFVLNGFEYSFKSNGEKWSWSYKQVGSQSAASHSTASNTSHKDVSAQVSHHSNEKSSNQVSAQKQSNNVQVEAVQAPKASSNNNVQKAQTSTQSSASSNDTSSIDAIAQQMAERTGVSASQWKGVIQRESGGNPHAVNASSGAYGLFQLLGHGEHSGMSVQEQINTAAQVYKQQGSGAWVGW</sequence>
<proteinExistence type="predicted"/>
<evidence type="ECO:0000256" key="1">
    <source>
        <dbReference type="ARBA" id="ARBA00022801"/>
    </source>
</evidence>
<feature type="compositionally biased region" description="Polar residues" evidence="3">
    <location>
        <begin position="141"/>
        <end position="150"/>
    </location>
</feature>
<evidence type="ECO:0000256" key="3">
    <source>
        <dbReference type="SAM" id="MobiDB-lite"/>
    </source>
</evidence>
<feature type="domain" description="Resuscitation-promoting factor core lysozyme-like" evidence="5">
    <location>
        <begin position="182"/>
        <end position="243"/>
    </location>
</feature>
<protein>
    <submittedName>
        <fullName evidence="6">Transglycosylase family protein</fullName>
    </submittedName>
</protein>
<dbReference type="Pfam" id="PF06737">
    <property type="entry name" value="Transglycosylas"/>
    <property type="match status" value="1"/>
</dbReference>
<keyword evidence="2" id="KW-0326">Glycosidase</keyword>
<keyword evidence="7" id="KW-1185">Reference proteome</keyword>
<gene>
    <name evidence="6" type="ORF">QQM35_02080</name>
</gene>
<feature type="compositionally biased region" description="Low complexity" evidence="3">
    <location>
        <begin position="151"/>
        <end position="165"/>
    </location>
</feature>
<dbReference type="CDD" id="cd13925">
    <property type="entry name" value="RPF"/>
    <property type="match status" value="1"/>
</dbReference>
<dbReference type="SUPFAM" id="SSF53955">
    <property type="entry name" value="Lysozyme-like"/>
    <property type="match status" value="1"/>
</dbReference>
<feature type="region of interest" description="Disordered" evidence="3">
    <location>
        <begin position="95"/>
        <end position="165"/>
    </location>
</feature>
<evidence type="ECO:0000259" key="5">
    <source>
        <dbReference type="Pfam" id="PF06737"/>
    </source>
</evidence>
<feature type="compositionally biased region" description="Polar residues" evidence="3">
    <location>
        <begin position="109"/>
        <end position="133"/>
    </location>
</feature>
<evidence type="ECO:0000256" key="4">
    <source>
        <dbReference type="SAM" id="SignalP"/>
    </source>
</evidence>
<dbReference type="EMBL" id="CP128355">
    <property type="protein sequence ID" value="XAF70930.1"/>
    <property type="molecule type" value="Genomic_DNA"/>
</dbReference>
<organism evidence="6 7">
    <name type="scientific">Staphylococcus hsinchuensis</name>
    <dbReference type="NCBI Taxonomy" id="3051183"/>
    <lineage>
        <taxon>Bacteria</taxon>
        <taxon>Bacillati</taxon>
        <taxon>Bacillota</taxon>
        <taxon>Bacilli</taxon>
        <taxon>Bacillales</taxon>
        <taxon>Staphylococcaceae</taxon>
        <taxon>Staphylococcus</taxon>
    </lineage>
</organism>
<evidence type="ECO:0000313" key="7">
    <source>
        <dbReference type="Proteomes" id="UP001436297"/>
    </source>
</evidence>
<keyword evidence="4" id="KW-0732">Signal</keyword>
<evidence type="ECO:0000256" key="2">
    <source>
        <dbReference type="ARBA" id="ARBA00023295"/>
    </source>
</evidence>
<dbReference type="InterPro" id="IPR010618">
    <property type="entry name" value="RPF"/>
</dbReference>
<dbReference type="Gene3D" id="1.10.530.10">
    <property type="match status" value="1"/>
</dbReference>
<evidence type="ECO:0000313" key="6">
    <source>
        <dbReference type="EMBL" id="XAF70930.1"/>
    </source>
</evidence>
<name>A0ABZ3EER3_9STAP</name>